<comment type="caution">
    <text evidence="6">The sequence shown here is derived from an EMBL/GenBank/DDBJ whole genome shotgun (WGS) entry which is preliminary data.</text>
</comment>
<organism evidence="6">
    <name type="scientific">candidate division WOR-3 bacterium</name>
    <dbReference type="NCBI Taxonomy" id="2052148"/>
    <lineage>
        <taxon>Bacteria</taxon>
        <taxon>Bacteria division WOR-3</taxon>
    </lineage>
</organism>
<evidence type="ECO:0000256" key="1">
    <source>
        <dbReference type="ARBA" id="ARBA00004167"/>
    </source>
</evidence>
<gene>
    <name evidence="6" type="ORF">ENP94_01705</name>
</gene>
<keyword evidence="3" id="KW-1133">Transmembrane helix</keyword>
<dbReference type="Gene3D" id="2.130.10.10">
    <property type="entry name" value="YVTN repeat-like/Quinoprotein amine dehydrogenase"/>
    <property type="match status" value="1"/>
</dbReference>
<comment type="subcellular location">
    <subcellularLocation>
        <location evidence="1">Membrane</location>
        <topology evidence="1">Single-pass membrane protein</topology>
    </subcellularLocation>
</comment>
<evidence type="ECO:0000256" key="4">
    <source>
        <dbReference type="ARBA" id="ARBA00023136"/>
    </source>
</evidence>
<dbReference type="PANTHER" id="PTHR21419:SF30">
    <property type="entry name" value="IG-LIKE DOMAIN-CONTAINING PROTEIN"/>
    <property type="match status" value="1"/>
</dbReference>
<dbReference type="InterPro" id="IPR002372">
    <property type="entry name" value="PQQ_rpt_dom"/>
</dbReference>
<dbReference type="InterPro" id="IPR015943">
    <property type="entry name" value="WD40/YVTN_repeat-like_dom_sf"/>
</dbReference>
<name>A0A7C1SMQ4_UNCW3</name>
<dbReference type="InterPro" id="IPR018391">
    <property type="entry name" value="PQQ_b-propeller_rpt"/>
</dbReference>
<dbReference type="AlphaFoldDB" id="A0A7C1SMQ4"/>
<proteinExistence type="predicted"/>
<reference evidence="6" key="1">
    <citation type="journal article" date="2020" name="mSystems">
        <title>Genome- and Community-Level Interaction Insights into Carbon Utilization and Element Cycling Functions of Hydrothermarchaeota in Hydrothermal Sediment.</title>
        <authorList>
            <person name="Zhou Z."/>
            <person name="Liu Y."/>
            <person name="Xu W."/>
            <person name="Pan J."/>
            <person name="Luo Z.H."/>
            <person name="Li M."/>
        </authorList>
    </citation>
    <scope>NUCLEOTIDE SEQUENCE [LARGE SCALE GENOMIC DNA]</scope>
    <source>
        <strain evidence="6">SpSt-265</strain>
    </source>
</reference>
<dbReference type="SUPFAM" id="SSF69318">
    <property type="entry name" value="Integrin alpha N-terminal domain"/>
    <property type="match status" value="2"/>
</dbReference>
<dbReference type="EMBL" id="DSLG01000002">
    <property type="protein sequence ID" value="HEA86710.1"/>
    <property type="molecule type" value="Genomic_DNA"/>
</dbReference>
<accession>A0A7C1SMQ4</accession>
<feature type="domain" description="Pyrrolo-quinoline quinone repeat" evidence="5">
    <location>
        <begin position="280"/>
        <end position="443"/>
    </location>
</feature>
<dbReference type="Pfam" id="PF13360">
    <property type="entry name" value="PQQ_2"/>
    <property type="match status" value="1"/>
</dbReference>
<evidence type="ECO:0000256" key="2">
    <source>
        <dbReference type="ARBA" id="ARBA00022692"/>
    </source>
</evidence>
<evidence type="ECO:0000256" key="3">
    <source>
        <dbReference type="ARBA" id="ARBA00022989"/>
    </source>
</evidence>
<dbReference type="PANTHER" id="PTHR21419">
    <property type="match status" value="1"/>
</dbReference>
<dbReference type="InterPro" id="IPR028994">
    <property type="entry name" value="Integrin_alpha_N"/>
</dbReference>
<dbReference type="GO" id="GO:0016020">
    <property type="term" value="C:membrane"/>
    <property type="evidence" value="ECO:0007669"/>
    <property type="project" value="UniProtKB-SubCell"/>
</dbReference>
<sequence length="496" mass="53812">MCEVLFFAICHMYLEENVQKMFERQIIFTQFRIAGNLLWNFLAIDDVECVEPFWDINGDSISEVLVESFDTGANGPAHFFCLSGRTGDTVWAVWPTGGVSNSGGWGDQCVASVPDLNGDGIGDALLGTAWGGRTVFAISGCDGTTIWSYDTYNDSIASGWVYCVTHLPDVDGDLVPEVLAGTGRYCQTVFCFSGATGRILWRFYGQDAFGSVCKIPDVNGDGFADVIAGTWGNSQDRHVYCISGNSRGNQPILIWSFYAGGDIYCVRSFADINDNGVHDVLVSSWNNHVYCLEGSSGELIWSANIGAYGMRIETLDDLNHDSIPEVIVGSWNNAVIILDGRNGNQVWQTPVGNDVWTVNSIASVNGDSQSDVIAGSGDGNVYCLDGMSGSIIWSYATGGWVNSVRCINDVNGDCLQDVIAGNQFTASPGIVCCIEGDTLMVATKEDRECSSRSTAISELKIFSADGRRVSIPHQGVYFIIIQKGGWLERKKLLILQ</sequence>
<keyword evidence="2" id="KW-0812">Transmembrane</keyword>
<evidence type="ECO:0000313" key="6">
    <source>
        <dbReference type="EMBL" id="HEA86710.1"/>
    </source>
</evidence>
<dbReference type="SMART" id="SM00564">
    <property type="entry name" value="PQQ"/>
    <property type="match status" value="4"/>
</dbReference>
<protein>
    <recommendedName>
        <fullName evidence="5">Pyrrolo-quinoline quinone repeat domain-containing protein</fullName>
    </recommendedName>
</protein>
<dbReference type="Gene3D" id="2.130.10.130">
    <property type="entry name" value="Integrin alpha, N-terminal"/>
    <property type="match status" value="1"/>
</dbReference>
<dbReference type="InterPro" id="IPR045232">
    <property type="entry name" value="FAM234"/>
</dbReference>
<evidence type="ECO:0000259" key="5">
    <source>
        <dbReference type="Pfam" id="PF13360"/>
    </source>
</evidence>
<keyword evidence="4" id="KW-0472">Membrane</keyword>